<keyword evidence="4" id="KW-1185">Reference proteome</keyword>
<name>A0A7W6HCL3_9HYPH</name>
<evidence type="ECO:0000259" key="2">
    <source>
        <dbReference type="Pfam" id="PF21111"/>
    </source>
</evidence>
<proteinExistence type="predicted"/>
<feature type="domain" description="Phage head morphogenesis" evidence="1">
    <location>
        <begin position="134"/>
        <end position="192"/>
    </location>
</feature>
<evidence type="ECO:0000313" key="3">
    <source>
        <dbReference type="EMBL" id="MBB4002566.1"/>
    </source>
</evidence>
<dbReference type="InterPro" id="IPR006528">
    <property type="entry name" value="Phage_head_morphogenesis_dom"/>
</dbReference>
<feature type="domain" description="CdiA toxin EC869-like" evidence="2">
    <location>
        <begin position="421"/>
        <end position="545"/>
    </location>
</feature>
<dbReference type="GO" id="GO:0004530">
    <property type="term" value="F:deoxyribonuclease I activity"/>
    <property type="evidence" value="ECO:0007669"/>
    <property type="project" value="InterPro"/>
</dbReference>
<dbReference type="EMBL" id="JACIEM010000002">
    <property type="protein sequence ID" value="MBB4002566.1"/>
    <property type="molecule type" value="Genomic_DNA"/>
</dbReference>
<evidence type="ECO:0000313" key="4">
    <source>
        <dbReference type="Proteomes" id="UP000588647"/>
    </source>
</evidence>
<gene>
    <name evidence="3" type="ORF">GGR03_001641</name>
</gene>
<dbReference type="InterPro" id="IPR033799">
    <property type="entry name" value="CdiA_EC869-like"/>
</dbReference>
<protein>
    <submittedName>
        <fullName evidence="3">SPP1 gp7 family putative phage head morphogenesis protein</fullName>
    </submittedName>
</protein>
<dbReference type="AlphaFoldDB" id="A0A7W6HCL3"/>
<reference evidence="3 4" key="1">
    <citation type="submission" date="2020-08" db="EMBL/GenBank/DDBJ databases">
        <title>Genomic Encyclopedia of Type Strains, Phase IV (KMG-IV): sequencing the most valuable type-strain genomes for metagenomic binning, comparative biology and taxonomic classification.</title>
        <authorList>
            <person name="Goeker M."/>
        </authorList>
    </citation>
    <scope>NUCLEOTIDE SEQUENCE [LARGE SCALE GENOMIC DNA]</scope>
    <source>
        <strain evidence="3 4">DSM 103570</strain>
    </source>
</reference>
<dbReference type="Gene3D" id="3.40.1350.110">
    <property type="match status" value="1"/>
</dbReference>
<dbReference type="Pfam" id="PF21111">
    <property type="entry name" value="CDI_toxin_EC869_like"/>
    <property type="match status" value="1"/>
</dbReference>
<organism evidence="3 4">
    <name type="scientific">Aurantimonas endophytica</name>
    <dbReference type="NCBI Taxonomy" id="1522175"/>
    <lineage>
        <taxon>Bacteria</taxon>
        <taxon>Pseudomonadati</taxon>
        <taxon>Pseudomonadota</taxon>
        <taxon>Alphaproteobacteria</taxon>
        <taxon>Hyphomicrobiales</taxon>
        <taxon>Aurantimonadaceae</taxon>
        <taxon>Aurantimonas</taxon>
    </lineage>
</organism>
<comment type="caution">
    <text evidence="3">The sequence shown here is derived from an EMBL/GenBank/DDBJ whole genome shotgun (WGS) entry which is preliminary data.</text>
</comment>
<dbReference type="NCBIfam" id="TIGR01641">
    <property type="entry name" value="phageSPP1_gp7"/>
    <property type="match status" value="1"/>
</dbReference>
<dbReference type="Pfam" id="PF04233">
    <property type="entry name" value="Phage_Mu_F"/>
    <property type="match status" value="1"/>
</dbReference>
<dbReference type="CDD" id="cd13444">
    <property type="entry name" value="CDI_toxin_EC869_like"/>
    <property type="match status" value="1"/>
</dbReference>
<dbReference type="RefSeq" id="WP_183207138.1">
    <property type="nucleotide sequence ID" value="NZ_JAAAMM010000002.1"/>
</dbReference>
<sequence>MLRPDEGDDGGAMRQELTTLKADAALTRLEFALVRESWLETRRVADDVADRAARRERFAARLAEAALANEAMLLDRLGALRLSRRDIPKVTAARRDALATWDRADALARPASPADPDRAAARRLFEDALVHRFVGRINAERQQALGIGQYIWRSRDDRRVRPLHARHDDQVFDWDEPPEDGHPGEAFNCRCIAEPFVDDAPEWRPTIDRAYDRAIALAVLAGGLDAVVDFVSDFIPSADDLWALLAAIRTVAETGSEAAQLAYLVVKEQLLGLTAAETARRDALLGAARDWVDGLAASLADAPDLARALVEAVQAVEARPEALDAAHRQGLATRADVEAAYQERARLRTLAALYGLATVPSGVVAARSLVARLLRGRVLGDDASAAELAALARRARVLSPDADWERVANPGIVWGKGIRAQGEPWERYLAATGELGERIEDRARNFKTFDFYDENTGLATSAKTLDTDALGYRRSPKNVFYSLKHYINQVRWFRKYDVGEYHITLDMIDRRRIELAISANSTSEQIAEINRARAYAESLGVEFNVRIIK</sequence>
<dbReference type="Proteomes" id="UP000588647">
    <property type="component" value="Unassembled WGS sequence"/>
</dbReference>
<evidence type="ECO:0000259" key="1">
    <source>
        <dbReference type="Pfam" id="PF04233"/>
    </source>
</evidence>
<accession>A0A7W6HCL3</accession>